<accession>A0A7G6E5E2</accession>
<dbReference type="EMBL" id="CP045798">
    <property type="protein sequence ID" value="QNB47296.1"/>
    <property type="molecule type" value="Genomic_DNA"/>
</dbReference>
<reference evidence="1 2" key="1">
    <citation type="journal article" date="2019" name="Front. Microbiol.">
        <title>Thermoanaerosceptrum fracticalcis gen. nov. sp. nov., a Novel Fumarate-Fermenting Microorganism From a Deep Fractured Carbonate Aquifer of the US Great Basin.</title>
        <authorList>
            <person name="Hamilton-Brehm S.D."/>
            <person name="Stewart L.E."/>
            <person name="Zavarin M."/>
            <person name="Caldwell M."/>
            <person name="Lawson P.A."/>
            <person name="Onstott T.C."/>
            <person name="Grzymski J."/>
            <person name="Neveux I."/>
            <person name="Lollar B.S."/>
            <person name="Russell C.E."/>
            <person name="Moser D.P."/>
        </authorList>
    </citation>
    <scope>NUCLEOTIDE SEQUENCE [LARGE SCALE GENOMIC DNA]</scope>
    <source>
        <strain evidence="1 2">DRI-13</strain>
    </source>
</reference>
<dbReference type="Proteomes" id="UP000515847">
    <property type="component" value="Chromosome"/>
</dbReference>
<dbReference type="AlphaFoldDB" id="A0A7G6E5E2"/>
<evidence type="ECO:0000313" key="1">
    <source>
        <dbReference type="EMBL" id="QNB47296.1"/>
    </source>
</evidence>
<evidence type="ECO:0000313" key="2">
    <source>
        <dbReference type="Proteomes" id="UP000515847"/>
    </source>
</evidence>
<gene>
    <name evidence="1" type="ORF">BR63_13960</name>
</gene>
<dbReference type="RefSeq" id="WP_153802108.1">
    <property type="nucleotide sequence ID" value="NZ_CP045798.1"/>
</dbReference>
<protein>
    <submittedName>
        <fullName evidence="1">Uncharacterized protein</fullName>
    </submittedName>
</protein>
<name>A0A7G6E5E2_THEFR</name>
<proteinExistence type="predicted"/>
<keyword evidence="2" id="KW-1185">Reference proteome</keyword>
<organism evidence="1 2">
    <name type="scientific">Thermanaerosceptrum fracticalcis</name>
    <dbReference type="NCBI Taxonomy" id="1712410"/>
    <lineage>
        <taxon>Bacteria</taxon>
        <taxon>Bacillati</taxon>
        <taxon>Bacillota</taxon>
        <taxon>Clostridia</taxon>
        <taxon>Eubacteriales</taxon>
        <taxon>Peptococcaceae</taxon>
        <taxon>Thermanaerosceptrum</taxon>
    </lineage>
</organism>
<sequence length="45" mass="5325">MLYKRDRAWRTKSSLREKLALLAMGRPVDDVFDPFASEIKQIKED</sequence>
<dbReference type="KEGG" id="tfr:BR63_13960"/>